<reference evidence="1" key="2">
    <citation type="submission" date="2023-02" db="EMBL/GenBank/DDBJ databases">
        <authorList>
            <consortium name="DOE Joint Genome Institute"/>
            <person name="Mondo S.J."/>
            <person name="Chang Y."/>
            <person name="Wang Y."/>
            <person name="Ahrendt S."/>
            <person name="Andreopoulos W."/>
            <person name="Barry K."/>
            <person name="Beard J."/>
            <person name="Benny G.L."/>
            <person name="Blankenship S."/>
            <person name="Bonito G."/>
            <person name="Cuomo C."/>
            <person name="Desiro A."/>
            <person name="Gervers K.A."/>
            <person name="Hundley H."/>
            <person name="Kuo A."/>
            <person name="LaButti K."/>
            <person name="Lang B.F."/>
            <person name="Lipzen A."/>
            <person name="O'Donnell K."/>
            <person name="Pangilinan J."/>
            <person name="Reynolds N."/>
            <person name="Sandor L."/>
            <person name="Smith M.W."/>
            <person name="Tsang A."/>
            <person name="Grigoriev I.V."/>
            <person name="Stajich J.E."/>
            <person name="Spatafora J.W."/>
        </authorList>
    </citation>
    <scope>NUCLEOTIDE SEQUENCE</scope>
    <source>
        <strain evidence="1">RSA 2281</strain>
    </source>
</reference>
<protein>
    <submittedName>
        <fullName evidence="1">Uncharacterized protein</fullName>
    </submittedName>
</protein>
<dbReference type="SUPFAM" id="SSF53067">
    <property type="entry name" value="Actin-like ATPase domain"/>
    <property type="match status" value="2"/>
</dbReference>
<sequence length="668" mass="76219">MIHSNPQQKYQSFSDYKVIIAYDLGTTYSGVSYTFTHLTPTEVFDIQNWPHKDGNYYPRVPTQSVYPRCNQQQQTQSPKQATLSEWGHGAMKAMLKPGATKHNVLLSQFKLNLDESLKRPPLENGLPPVQAISDYLSKLHKHALQELSCSFVSNYHPDAFRYCFTVPAVWSDKAKQTMRQAAINAGLITPSDPPDRLTLISEPEAAAIYCEETMAEQVQLKHSDRFMVCDAGGGTVDLIVFQIKYVEDGKTTGGNSSRRKKRQLKEVTRSTGESCGSVFLDRRFQELLKKKLGSKVMNKITEREMYGMVKSFINSIKPEFNGVDDHFVELPRSVKLKELPVQLRDLDDGCLDGGMLKLSCKELKNQVFDPVIDNVLSLIEKQYQQIPDGRLNFLFLVGGFGSSRYLYQRVQNEFHGIKSNHIICPAERAALAVVRGAAYFGVHPRTVVSRVSRRTYGTSCSKEFKEGIDPYSRRIVRPDGRIRCKGRFDTFVKKNVEVPVDHCVTEEYYIYYNKNQYMSLDIYATENDTIPRYIDDVGVQCITDISIPIPEMKDVKKDEKIDCKISMYFGTTEIRIEAIFQTGKKFVNYGGFDAVDKYGNNTIPQYSDEALGVHHIGTILITEPKSLPRMRKNERNSLSIRMYFGRTEVQMEEVYCNFNSAFMQISEK</sequence>
<organism evidence="1 2">
    <name type="scientific">Phascolomyces articulosus</name>
    <dbReference type="NCBI Taxonomy" id="60185"/>
    <lineage>
        <taxon>Eukaryota</taxon>
        <taxon>Fungi</taxon>
        <taxon>Fungi incertae sedis</taxon>
        <taxon>Mucoromycota</taxon>
        <taxon>Mucoromycotina</taxon>
        <taxon>Mucoromycetes</taxon>
        <taxon>Mucorales</taxon>
        <taxon>Lichtheimiaceae</taxon>
        <taxon>Phascolomyces</taxon>
    </lineage>
</organism>
<dbReference type="Gene3D" id="3.30.420.40">
    <property type="match status" value="1"/>
</dbReference>
<dbReference type="InterPro" id="IPR043129">
    <property type="entry name" value="ATPase_NBD"/>
</dbReference>
<evidence type="ECO:0000313" key="2">
    <source>
        <dbReference type="Proteomes" id="UP001209540"/>
    </source>
</evidence>
<dbReference type="PANTHER" id="PTHR14187:SF5">
    <property type="entry name" value="HEAT SHOCK 70 KDA PROTEIN 12A"/>
    <property type="match status" value="1"/>
</dbReference>
<evidence type="ECO:0000313" key="1">
    <source>
        <dbReference type="EMBL" id="KAI9271875.1"/>
    </source>
</evidence>
<dbReference type="CDD" id="cd10229">
    <property type="entry name" value="ASKHA_NBD_HSP70_HSPA12"/>
    <property type="match status" value="1"/>
</dbReference>
<keyword evidence="2" id="KW-1185">Reference proteome</keyword>
<name>A0AAD5KIR1_9FUNG</name>
<proteinExistence type="predicted"/>
<accession>A0AAD5KIR1</accession>
<dbReference type="AlphaFoldDB" id="A0AAD5KIR1"/>
<dbReference type="Proteomes" id="UP001209540">
    <property type="component" value="Unassembled WGS sequence"/>
</dbReference>
<dbReference type="PANTHER" id="PTHR14187">
    <property type="entry name" value="ALPHA KINASE/ELONGATION FACTOR 2 KINASE"/>
    <property type="match status" value="1"/>
</dbReference>
<dbReference type="EMBL" id="JAIXMP010000006">
    <property type="protein sequence ID" value="KAI9271875.1"/>
    <property type="molecule type" value="Genomic_DNA"/>
</dbReference>
<reference evidence="1" key="1">
    <citation type="journal article" date="2022" name="IScience">
        <title>Evolution of zygomycete secretomes and the origins of terrestrial fungal ecologies.</title>
        <authorList>
            <person name="Chang Y."/>
            <person name="Wang Y."/>
            <person name="Mondo S."/>
            <person name="Ahrendt S."/>
            <person name="Andreopoulos W."/>
            <person name="Barry K."/>
            <person name="Beard J."/>
            <person name="Benny G.L."/>
            <person name="Blankenship S."/>
            <person name="Bonito G."/>
            <person name="Cuomo C."/>
            <person name="Desiro A."/>
            <person name="Gervers K.A."/>
            <person name="Hundley H."/>
            <person name="Kuo A."/>
            <person name="LaButti K."/>
            <person name="Lang B.F."/>
            <person name="Lipzen A."/>
            <person name="O'Donnell K."/>
            <person name="Pangilinan J."/>
            <person name="Reynolds N."/>
            <person name="Sandor L."/>
            <person name="Smith M.E."/>
            <person name="Tsang A."/>
            <person name="Grigoriev I.V."/>
            <person name="Stajich J.E."/>
            <person name="Spatafora J.W."/>
        </authorList>
    </citation>
    <scope>NUCLEOTIDE SEQUENCE</scope>
    <source>
        <strain evidence="1">RSA 2281</strain>
    </source>
</reference>
<comment type="caution">
    <text evidence="1">The sequence shown here is derived from an EMBL/GenBank/DDBJ whole genome shotgun (WGS) entry which is preliminary data.</text>
</comment>
<gene>
    <name evidence="1" type="ORF">BDA99DRAFT_602599</name>
</gene>